<protein>
    <submittedName>
        <fullName evidence="1">Uncharacterized protein</fullName>
    </submittedName>
</protein>
<evidence type="ECO:0000313" key="1">
    <source>
        <dbReference type="EMBL" id="AMB18754.1"/>
    </source>
</evidence>
<keyword evidence="2" id="KW-1185">Reference proteome</keyword>
<gene>
    <name evidence="1" type="ORF">Eldridge_0174</name>
</gene>
<dbReference type="EMBL" id="KU253712">
    <property type="protein sequence ID" value="AMB18754.1"/>
    <property type="molecule type" value="Genomic_DNA"/>
</dbReference>
<accession>A0A0Y0ABG9</accession>
<sequence>METQYYAIQLKNATNLVVNRSNEEVSLNIVWENAVAHNKHCVIHCNGGKSILTSEIAFMRSLGNEEESKQFRYPLSKRNRL</sequence>
<dbReference type="Proteomes" id="UP000204502">
    <property type="component" value="Segment"/>
</dbReference>
<dbReference type="KEGG" id="vg:28801833"/>
<dbReference type="RefSeq" id="YP_009274878.1">
    <property type="nucleotide sequence ID" value="NC_030920.1"/>
</dbReference>
<organism evidence="1 2">
    <name type="scientific">Bacillus phage Eldridge</name>
    <dbReference type="NCBI Taxonomy" id="1776293"/>
    <lineage>
        <taxon>Viruses</taxon>
        <taxon>Duplodnaviria</taxon>
        <taxon>Heunggongvirae</taxon>
        <taxon>Uroviricota</taxon>
        <taxon>Caudoviricetes</taxon>
        <taxon>Herelleviridae</taxon>
        <taxon>Bastillevirinae</taxon>
        <taxon>Eldridgevirus</taxon>
        <taxon>Eldridgevirus eldridge</taxon>
    </lineage>
</organism>
<name>A0A0Y0ABG9_9CAUD</name>
<evidence type="ECO:0000313" key="2">
    <source>
        <dbReference type="Proteomes" id="UP000204502"/>
    </source>
</evidence>
<reference evidence="1 2" key="1">
    <citation type="journal article" date="2016" name="Genome Announc.">
        <title>Complete Genome Sequence of Bacillus megaterium Bacteriophage Eldridge.</title>
        <authorList>
            <person name="Reveille A.M."/>
            <person name="Eldridge K.A."/>
            <person name="Temple L.M."/>
        </authorList>
    </citation>
    <scope>NUCLEOTIDE SEQUENCE [LARGE SCALE GENOMIC DNA]</scope>
</reference>
<proteinExistence type="predicted"/>
<dbReference type="GeneID" id="28801833"/>